<dbReference type="AlphaFoldDB" id="A0A7S1PUS1"/>
<organism evidence="2">
    <name type="scientific">Neobodo designis</name>
    <name type="common">Flagellated protozoan</name>
    <name type="synonym">Bodo designis</name>
    <dbReference type="NCBI Taxonomy" id="312471"/>
    <lineage>
        <taxon>Eukaryota</taxon>
        <taxon>Discoba</taxon>
        <taxon>Euglenozoa</taxon>
        <taxon>Kinetoplastea</taxon>
        <taxon>Metakinetoplastina</taxon>
        <taxon>Neobodonida</taxon>
        <taxon>Neobodo</taxon>
    </lineage>
</organism>
<feature type="compositionally biased region" description="Basic residues" evidence="1">
    <location>
        <begin position="431"/>
        <end position="445"/>
    </location>
</feature>
<evidence type="ECO:0000256" key="1">
    <source>
        <dbReference type="SAM" id="MobiDB-lite"/>
    </source>
</evidence>
<feature type="compositionally biased region" description="Low complexity" evidence="1">
    <location>
        <begin position="409"/>
        <end position="427"/>
    </location>
</feature>
<evidence type="ECO:0000313" key="2">
    <source>
        <dbReference type="EMBL" id="CAD9101894.1"/>
    </source>
</evidence>
<protein>
    <submittedName>
        <fullName evidence="2">Uncharacterized protein</fullName>
    </submittedName>
</protein>
<feature type="compositionally biased region" description="Polar residues" evidence="1">
    <location>
        <begin position="154"/>
        <end position="169"/>
    </location>
</feature>
<name>A0A7S1PUS1_NEODS</name>
<reference evidence="2" key="1">
    <citation type="submission" date="2021-01" db="EMBL/GenBank/DDBJ databases">
        <authorList>
            <person name="Corre E."/>
            <person name="Pelletier E."/>
            <person name="Niang G."/>
            <person name="Scheremetjew M."/>
            <person name="Finn R."/>
            <person name="Kale V."/>
            <person name="Holt S."/>
            <person name="Cochrane G."/>
            <person name="Meng A."/>
            <person name="Brown T."/>
            <person name="Cohen L."/>
        </authorList>
    </citation>
    <scope>NUCLEOTIDE SEQUENCE</scope>
    <source>
        <strain evidence="2">CCAP 1951/1</strain>
    </source>
</reference>
<feature type="region of interest" description="Disordered" evidence="1">
    <location>
        <begin position="140"/>
        <end position="192"/>
    </location>
</feature>
<gene>
    <name evidence="2" type="ORF">NDES1114_LOCUS7681</name>
</gene>
<dbReference type="EMBL" id="HBGF01011533">
    <property type="protein sequence ID" value="CAD9101894.1"/>
    <property type="molecule type" value="Transcribed_RNA"/>
</dbReference>
<accession>A0A7S1PUS1</accession>
<feature type="region of interest" description="Disordered" evidence="1">
    <location>
        <begin position="409"/>
        <end position="445"/>
    </location>
</feature>
<sequence length="445" mass="46583">MFSDHHHHHHDHDGHHPRCHLGDAPVYAEQYHEQYASQYHMAEGPAACAVCLTQQVPFNGAACSRRCGWVQQGCCPQCGRGRAYGAPTVFCAPMCANQARQANWCVGCGVRQIPHGQQSCLMPACVDIVGSLLTRYAPHRPATAGPRLGRRGSDSSNASASTVGTASPSLTPPSGPVAAKASSGAFRSRRGEPHTRLAVTDKLFGAVRQQVGADVSKRLTAVIKAGGPAELRKHYTAYRCRVEQELNEVCGVGAPKFGHGGEGNEHRRFVPLTLACAGPAAADDHVTQTCNSSACQVCLFLSGGLSAAFATSESIPAYSTAAKALTASSATGVAAVIICRVTVGNPAVCLATDESDAADVPRIPLEDRVHSRVVKYAHHDVAHVPTSVVAADAQYLVLASAAPPVVDAADAAAPTAAREAAASTKPPHSARPSKKRGSAPRHYRE</sequence>
<proteinExistence type="predicted"/>